<organism evidence="1 2">
    <name type="scientific">Panagrolaimus sp. JU765</name>
    <dbReference type="NCBI Taxonomy" id="591449"/>
    <lineage>
        <taxon>Eukaryota</taxon>
        <taxon>Metazoa</taxon>
        <taxon>Ecdysozoa</taxon>
        <taxon>Nematoda</taxon>
        <taxon>Chromadorea</taxon>
        <taxon>Rhabditida</taxon>
        <taxon>Tylenchina</taxon>
        <taxon>Panagrolaimomorpha</taxon>
        <taxon>Panagrolaimoidea</taxon>
        <taxon>Panagrolaimidae</taxon>
        <taxon>Panagrolaimus</taxon>
    </lineage>
</organism>
<accession>A0AC34RKZ2</accession>
<proteinExistence type="predicted"/>
<evidence type="ECO:0000313" key="2">
    <source>
        <dbReference type="WBParaSite" id="JU765_v2.g7970.t1"/>
    </source>
</evidence>
<evidence type="ECO:0000313" key="1">
    <source>
        <dbReference type="Proteomes" id="UP000887576"/>
    </source>
</evidence>
<dbReference type="Proteomes" id="UP000887576">
    <property type="component" value="Unplaced"/>
</dbReference>
<sequence length="139" mass="15937">MVHTALEQWMVVEPGKRSTVGFQIADRKTLRRLIESSENCIQEVFVKWPKMVPFDPNKEPTITGFTIESTQGVQRVFQRNSSIFDSYEEAIILQSFKNEKEAGVLHVLGTDLRDPTENKTAWIKSGPLICSQRIVERVE</sequence>
<protein>
    <submittedName>
        <fullName evidence="2">Uncharacterized protein</fullName>
    </submittedName>
</protein>
<name>A0AC34RKZ2_9BILA</name>
<dbReference type="WBParaSite" id="JU765_v2.g7970.t1">
    <property type="protein sequence ID" value="JU765_v2.g7970.t1"/>
    <property type="gene ID" value="JU765_v2.g7970"/>
</dbReference>
<reference evidence="2" key="1">
    <citation type="submission" date="2022-11" db="UniProtKB">
        <authorList>
            <consortium name="WormBaseParasite"/>
        </authorList>
    </citation>
    <scope>IDENTIFICATION</scope>
</reference>